<keyword evidence="2" id="KW-1185">Reference proteome</keyword>
<dbReference type="PANTHER" id="PTHR37984:SF5">
    <property type="entry name" value="PROTEIN NYNRIN-LIKE"/>
    <property type="match status" value="1"/>
</dbReference>
<evidence type="ECO:0000313" key="2">
    <source>
        <dbReference type="Proteomes" id="UP001303046"/>
    </source>
</evidence>
<dbReference type="PANTHER" id="PTHR37984">
    <property type="entry name" value="PROTEIN CBG26694"/>
    <property type="match status" value="1"/>
</dbReference>
<name>A0ABR1DLL3_NECAM</name>
<comment type="caution">
    <text evidence="1">The sequence shown here is derived from an EMBL/GenBank/DDBJ whole genome shotgun (WGS) entry which is preliminary data.</text>
</comment>
<dbReference type="InterPro" id="IPR050951">
    <property type="entry name" value="Retrovirus_Pol_polyprotein"/>
</dbReference>
<accession>A0ABR1DLL3</accession>
<organism evidence="1 2">
    <name type="scientific">Necator americanus</name>
    <name type="common">Human hookworm</name>
    <dbReference type="NCBI Taxonomy" id="51031"/>
    <lineage>
        <taxon>Eukaryota</taxon>
        <taxon>Metazoa</taxon>
        <taxon>Ecdysozoa</taxon>
        <taxon>Nematoda</taxon>
        <taxon>Chromadorea</taxon>
        <taxon>Rhabditida</taxon>
        <taxon>Rhabditina</taxon>
        <taxon>Rhabditomorpha</taxon>
        <taxon>Strongyloidea</taxon>
        <taxon>Ancylostomatidae</taxon>
        <taxon>Bunostominae</taxon>
        <taxon>Necator</taxon>
    </lineage>
</organism>
<gene>
    <name evidence="1" type="primary">Necator_chrIV.g16250</name>
    <name evidence="1" type="ORF">RB195_002954</name>
</gene>
<protein>
    <recommendedName>
        <fullName evidence="3">Integrase zinc-binding domain-containing protein</fullName>
    </recommendedName>
</protein>
<proteinExistence type="predicted"/>
<dbReference type="Proteomes" id="UP001303046">
    <property type="component" value="Unassembled WGS sequence"/>
</dbReference>
<evidence type="ECO:0000313" key="1">
    <source>
        <dbReference type="EMBL" id="KAK6751284.1"/>
    </source>
</evidence>
<sequence length="205" mass="23153">MAEPHLPWTRVHADFDLMMEGQYYLLIMDHYFKWPEIKSRDACHGQRNAVHVVSIHFILPFSRNLAHSHAAVPSTKQRTSRTFCGHLQKRTCQAEDGGTNNDALQTFMMAYRSTSTSSAPDQRSPAEAFLGRQTRTKLDLVLPSKRSQKRVGNTTYTVRCGNEVWARHVDQLRSRIATTATNNFLDVFDLPLDSASKDGGAMPTS</sequence>
<evidence type="ECO:0008006" key="3">
    <source>
        <dbReference type="Google" id="ProtNLM"/>
    </source>
</evidence>
<dbReference type="EMBL" id="JAVFWL010000004">
    <property type="protein sequence ID" value="KAK6751284.1"/>
    <property type="molecule type" value="Genomic_DNA"/>
</dbReference>
<reference evidence="1 2" key="1">
    <citation type="submission" date="2023-08" db="EMBL/GenBank/DDBJ databases">
        <title>A Necator americanus chromosomal reference genome.</title>
        <authorList>
            <person name="Ilik V."/>
            <person name="Petrzelkova K.J."/>
            <person name="Pardy F."/>
            <person name="Fuh T."/>
            <person name="Niatou-Singa F.S."/>
            <person name="Gouil Q."/>
            <person name="Baker L."/>
            <person name="Ritchie M.E."/>
            <person name="Jex A.R."/>
            <person name="Gazzola D."/>
            <person name="Li H."/>
            <person name="Toshio Fujiwara R."/>
            <person name="Zhan B."/>
            <person name="Aroian R.V."/>
            <person name="Pafco B."/>
            <person name="Schwarz E.M."/>
        </authorList>
    </citation>
    <scope>NUCLEOTIDE SEQUENCE [LARGE SCALE GENOMIC DNA]</scope>
    <source>
        <strain evidence="1 2">Aroian</strain>
        <tissue evidence="1">Whole animal</tissue>
    </source>
</reference>